<feature type="active site" description="Charge relay system" evidence="8">
    <location>
        <position position="1045"/>
    </location>
</feature>
<sequence>MKNLILSLLFLSFSFLAFSQDVPLWMRHPAISPDGKTIAFSYQGDIYTVPMSGGEARPITLHDAYESHPVWNPNSDTLAFASNRYGNDDVFIVSAKGGSPTRLTFYSAPDTPYDFSPDGKQVLFGSTRQDDVKSVLFPSRVLSELYEVSVIGGSTHQVLTTPAELAQYNSEGSLIYFHDRKGYEDEYRKHHTSSVTRDVWSYNVKDSTYNQLTTWNGEDRNPVLLSDEEIYFLSERSDSFNVWSGAVKNGKMDNLRQMTSFENHPIRDLSIAKNGMICFWYNGEIYTQLPPQAPEKVGVQLYTDRRYNEAVVKLINGDVDDFTVSPNGKEIAFIVRGEVFVTSIDYKSTRRITDTPEQERNLNFNSDGTKLLYSGERNESWNIYEASLGRKEDKYFYNATLINEKPVVETDAETFQGSYSPDDKEVAFLESRTTLRVKNLASGEIRTVLPGAYNYSYSDGDQYYTWSPDSKWFLVQFFDNNRWNGQIGLVNASGKEAPKDLSKSGYDNSRPKFGMKGEVVYWSSDKEGYRNHASWGSQSDVFALFLTRDAYYRFTMDEADYAFWKENQEDKEKEKEKKEEADRDKKKDEDKKEPVKPLEIEWEGLQDRKKQLTIFSSFLSDFVLDEEGENLYYLTSTGDKSDLWKTNFKEKETKIFVTLNADGSNIVLGEEEKFIYLSKDGGLLKIKLEDASQEAIAFSAEMNLNADAERAYMFDHAWRQFKDKFYLADLHNVDWQMYKENYERFLPYINNQFDFADMLSEMLGEINASHTGARTRHSEPTDDKTASLGVFYDQNYKGKGMRIAEVMDKSPLLTEKAEVKSGTIIDKINGQEINSNEIFYQLMNRKEGDKILIRYLDPKTGKHWDDVVEPISLGDENQLTYERWVKTREAETTRLSDGKIGYVHVRGMNSESFREVYSKALGEYNTRDALIVDTRFNGGGWLHDDLATFLSGEPYMQFVPRGQDNMGGEPLAKWQKPSAVLMSESNYSDAHMFPYTYKYFNIGKLIGMPVPGTGTAVWWETMLDGTVFGIPQIGMRDVRTGELLENQELQPDIEVRNDPGQASKGVDQQLEAGVEELLKETKK</sequence>
<proteinExistence type="inferred from homology"/>
<keyword evidence="14" id="KW-1185">Reference proteome</keyword>
<dbReference type="AlphaFoldDB" id="A0A7K3WLT9"/>
<dbReference type="Gene3D" id="2.120.10.60">
    <property type="entry name" value="Tricorn protease N-terminal domain"/>
    <property type="match status" value="1"/>
</dbReference>
<evidence type="ECO:0000313" key="13">
    <source>
        <dbReference type="EMBL" id="NEN22613.1"/>
    </source>
</evidence>
<dbReference type="Pfam" id="PF07676">
    <property type="entry name" value="PD40"/>
    <property type="match status" value="1"/>
</dbReference>
<comment type="caution">
    <text evidence="13">The sequence shown here is derived from an EMBL/GenBank/DDBJ whole genome shotgun (WGS) entry which is preliminary data.</text>
</comment>
<dbReference type="GO" id="GO:0005737">
    <property type="term" value="C:cytoplasm"/>
    <property type="evidence" value="ECO:0007669"/>
    <property type="project" value="UniProtKB-SubCell"/>
</dbReference>
<evidence type="ECO:0000259" key="12">
    <source>
        <dbReference type="SMART" id="SM00245"/>
    </source>
</evidence>
<dbReference type="GO" id="GO:0008236">
    <property type="term" value="F:serine-type peptidase activity"/>
    <property type="evidence" value="ECO:0007669"/>
    <property type="project" value="UniProtKB-UniRule"/>
</dbReference>
<feature type="chain" id="PRO_5029544871" description="Tricorn protease homolog" evidence="11">
    <location>
        <begin position="20"/>
        <end position="1083"/>
    </location>
</feature>
<protein>
    <recommendedName>
        <fullName evidence="7">Tricorn protease homolog</fullName>
        <ecNumber evidence="7">3.4.21.-</ecNumber>
    </recommendedName>
</protein>
<dbReference type="SUPFAM" id="SSF50156">
    <property type="entry name" value="PDZ domain-like"/>
    <property type="match status" value="1"/>
</dbReference>
<dbReference type="PIRSF" id="PIRSF036421">
    <property type="entry name" value="Tricorn_protease"/>
    <property type="match status" value="1"/>
</dbReference>
<evidence type="ECO:0000256" key="1">
    <source>
        <dbReference type="ARBA" id="ARBA00004496"/>
    </source>
</evidence>
<feature type="active site" description="Nucleophile" evidence="8">
    <location>
        <position position="988"/>
    </location>
</feature>
<dbReference type="SUPFAM" id="SSF82171">
    <property type="entry name" value="DPP6 N-terminal domain-like"/>
    <property type="match status" value="1"/>
</dbReference>
<dbReference type="PANTHER" id="PTHR43253:SF1">
    <property type="entry name" value="TRICORN PROTEASE HOMOLOG 2-RELATED"/>
    <property type="match status" value="1"/>
</dbReference>
<accession>A0A7K3WLT9</accession>
<reference evidence="13 14" key="1">
    <citation type="submission" date="2020-02" db="EMBL/GenBank/DDBJ databases">
        <title>Out from the shadows clarifying the taxonomy of the family Cryomorphaceae and related taxa by utilizing the GTDB taxonomic framework.</title>
        <authorList>
            <person name="Bowman J.P."/>
        </authorList>
    </citation>
    <scope>NUCLEOTIDE SEQUENCE [LARGE SCALE GENOMIC DNA]</scope>
    <source>
        <strain evidence="13 14">QSSC 1-22</strain>
    </source>
</reference>
<dbReference type="InterPro" id="IPR029045">
    <property type="entry name" value="ClpP/crotonase-like_dom_sf"/>
</dbReference>
<dbReference type="InterPro" id="IPR005151">
    <property type="entry name" value="Tail-specific_protease"/>
</dbReference>
<dbReference type="InterPro" id="IPR011659">
    <property type="entry name" value="WD40"/>
</dbReference>
<dbReference type="EMBL" id="JAAGVY010000004">
    <property type="protein sequence ID" value="NEN22613.1"/>
    <property type="molecule type" value="Genomic_DNA"/>
</dbReference>
<feature type="domain" description="Tail specific protease" evidence="12">
    <location>
        <begin position="866"/>
        <end position="1056"/>
    </location>
</feature>
<comment type="function">
    <text evidence="7">Degrades oligopeptides.</text>
</comment>
<comment type="subcellular location">
    <subcellularLocation>
        <location evidence="1 7">Cytoplasm</location>
    </subcellularLocation>
</comment>
<keyword evidence="3 7" id="KW-0963">Cytoplasm</keyword>
<feature type="region of interest" description="Disordered" evidence="10">
    <location>
        <begin position="568"/>
        <end position="593"/>
    </location>
</feature>
<dbReference type="Pfam" id="PF26549">
    <property type="entry name" value="Tricorn_N"/>
    <property type="match status" value="1"/>
</dbReference>
<dbReference type="Pfam" id="PF14684">
    <property type="entry name" value="Tricorn_C1"/>
    <property type="match status" value="1"/>
</dbReference>
<evidence type="ECO:0000256" key="2">
    <source>
        <dbReference type="ARBA" id="ARBA00008524"/>
    </source>
</evidence>
<evidence type="ECO:0000256" key="11">
    <source>
        <dbReference type="SAM" id="SignalP"/>
    </source>
</evidence>
<dbReference type="InterPro" id="IPR028204">
    <property type="entry name" value="Tricorn_C1"/>
</dbReference>
<dbReference type="GO" id="GO:0006508">
    <property type="term" value="P:proteolysis"/>
    <property type="evidence" value="ECO:0007669"/>
    <property type="project" value="UniProtKB-UniRule"/>
</dbReference>
<dbReference type="Pfam" id="PF03572">
    <property type="entry name" value="Peptidase_S41"/>
    <property type="match status" value="1"/>
</dbReference>
<dbReference type="SMART" id="SM00245">
    <property type="entry name" value="TSPc"/>
    <property type="match status" value="1"/>
</dbReference>
<keyword evidence="6 7" id="KW-0720">Serine protease</keyword>
<evidence type="ECO:0000256" key="9">
    <source>
        <dbReference type="PIRSR" id="PIRSR036421-3"/>
    </source>
</evidence>
<dbReference type="Gene3D" id="3.90.226.10">
    <property type="entry name" value="2-enoyl-CoA Hydratase, Chain A, domain 1"/>
    <property type="match status" value="1"/>
</dbReference>
<evidence type="ECO:0000256" key="3">
    <source>
        <dbReference type="ARBA" id="ARBA00022490"/>
    </source>
</evidence>
<dbReference type="CDD" id="cd07562">
    <property type="entry name" value="Peptidase_S41_TRI"/>
    <property type="match status" value="1"/>
</dbReference>
<dbReference type="Gene3D" id="2.30.42.10">
    <property type="match status" value="1"/>
</dbReference>
<dbReference type="Proteomes" id="UP000486602">
    <property type="component" value="Unassembled WGS sequence"/>
</dbReference>
<feature type="active site" description="Charge relay system" evidence="8">
    <location>
        <position position="770"/>
    </location>
</feature>
<dbReference type="InterPro" id="IPR036034">
    <property type="entry name" value="PDZ_sf"/>
</dbReference>
<evidence type="ECO:0000256" key="4">
    <source>
        <dbReference type="ARBA" id="ARBA00022670"/>
    </source>
</evidence>
<dbReference type="SUPFAM" id="SSF52096">
    <property type="entry name" value="ClpP/crotonase"/>
    <property type="match status" value="1"/>
</dbReference>
<gene>
    <name evidence="13" type="ORF">G3O08_03725</name>
</gene>
<evidence type="ECO:0000256" key="6">
    <source>
        <dbReference type="ARBA" id="ARBA00022825"/>
    </source>
</evidence>
<evidence type="ECO:0000256" key="7">
    <source>
        <dbReference type="PIRNR" id="PIRNR036421"/>
    </source>
</evidence>
<dbReference type="RefSeq" id="WP_163283338.1">
    <property type="nucleotide sequence ID" value="NZ_JAAGVY010000004.1"/>
</dbReference>
<dbReference type="PANTHER" id="PTHR43253">
    <property type="entry name" value="TRICORN PROTEASE HOMOLOG 2-RELATED"/>
    <property type="match status" value="1"/>
</dbReference>
<dbReference type="SUPFAM" id="SSF69304">
    <property type="entry name" value="Tricorn protease N-terminal domain"/>
    <property type="match status" value="1"/>
</dbReference>
<keyword evidence="4 7" id="KW-0645">Protease</keyword>
<evidence type="ECO:0000256" key="8">
    <source>
        <dbReference type="PIRSR" id="PIRSR036421-1"/>
    </source>
</evidence>
<dbReference type="Gene3D" id="3.30.750.44">
    <property type="match status" value="1"/>
</dbReference>
<keyword evidence="5 7" id="KW-0378">Hydrolase</keyword>
<organism evidence="13 14">
    <name type="scientific">Cryomorpha ignava</name>
    <dbReference type="NCBI Taxonomy" id="101383"/>
    <lineage>
        <taxon>Bacteria</taxon>
        <taxon>Pseudomonadati</taxon>
        <taxon>Bacteroidota</taxon>
        <taxon>Flavobacteriia</taxon>
        <taxon>Flavobacteriales</taxon>
        <taxon>Cryomorphaceae</taxon>
        <taxon>Cryomorpha</taxon>
    </lineage>
</organism>
<name>A0A7K3WLT9_9FLAO</name>
<evidence type="ECO:0000313" key="14">
    <source>
        <dbReference type="Proteomes" id="UP000486602"/>
    </source>
</evidence>
<dbReference type="Gene3D" id="2.120.10.30">
    <property type="entry name" value="TolB, C-terminal domain"/>
    <property type="match status" value="2"/>
</dbReference>
<dbReference type="EC" id="3.4.21.-" evidence="7"/>
<dbReference type="InterPro" id="IPR011042">
    <property type="entry name" value="6-blade_b-propeller_TolB-like"/>
</dbReference>
<evidence type="ECO:0000256" key="5">
    <source>
        <dbReference type="ARBA" id="ARBA00022801"/>
    </source>
</evidence>
<evidence type="ECO:0000256" key="10">
    <source>
        <dbReference type="SAM" id="MobiDB-lite"/>
    </source>
</evidence>
<dbReference type="InterPro" id="IPR012393">
    <property type="entry name" value="Tricorn_protease"/>
</dbReference>
<feature type="site" description="Transition state stabilizer; via amide nitrogen" evidence="9">
    <location>
        <position position="989"/>
    </location>
</feature>
<keyword evidence="11" id="KW-0732">Signal</keyword>
<comment type="similarity">
    <text evidence="2 7">Belongs to the peptidase S41B family.</text>
</comment>
<feature type="signal peptide" evidence="11">
    <location>
        <begin position="1"/>
        <end position="19"/>
    </location>
</feature>